<dbReference type="GO" id="GO:0003700">
    <property type="term" value="F:DNA-binding transcription factor activity"/>
    <property type="evidence" value="ECO:0007669"/>
    <property type="project" value="InterPro"/>
</dbReference>
<name>A0A1B8NUX0_HALEL</name>
<dbReference type="PATRIC" id="fig|2746.7.peg.2878"/>
<dbReference type="SUPFAM" id="SSF46785">
    <property type="entry name" value="Winged helix' DNA-binding domain"/>
    <property type="match status" value="1"/>
</dbReference>
<dbReference type="GO" id="GO:0030170">
    <property type="term" value="F:pyridoxal phosphate binding"/>
    <property type="evidence" value="ECO:0007669"/>
    <property type="project" value="InterPro"/>
</dbReference>
<dbReference type="InterPro" id="IPR051446">
    <property type="entry name" value="HTH_trans_reg/aminotransferase"/>
</dbReference>
<dbReference type="CDD" id="cd07377">
    <property type="entry name" value="WHTH_GntR"/>
    <property type="match status" value="1"/>
</dbReference>
<comment type="caution">
    <text evidence="8">The sequence shown here is derived from an EMBL/GenBank/DDBJ whole genome shotgun (WGS) entry which is preliminary data.</text>
</comment>
<dbReference type="CDD" id="cd00609">
    <property type="entry name" value="AAT_like"/>
    <property type="match status" value="1"/>
</dbReference>
<dbReference type="InterPro" id="IPR036390">
    <property type="entry name" value="WH_DNA-bd_sf"/>
</dbReference>
<comment type="similarity">
    <text evidence="1">In the C-terminal section; belongs to the class-I pyridoxal-phosphate-dependent aminotransferase family.</text>
</comment>
<feature type="region of interest" description="Disordered" evidence="6">
    <location>
        <begin position="484"/>
        <end position="523"/>
    </location>
</feature>
<keyword evidence="4" id="KW-0238">DNA-binding</keyword>
<dbReference type="InterPro" id="IPR036388">
    <property type="entry name" value="WH-like_DNA-bd_sf"/>
</dbReference>
<evidence type="ECO:0000313" key="8">
    <source>
        <dbReference type="EMBL" id="OBX33768.1"/>
    </source>
</evidence>
<dbReference type="InterPro" id="IPR015424">
    <property type="entry name" value="PyrdxlP-dep_Trfase"/>
</dbReference>
<dbReference type="Pfam" id="PF00392">
    <property type="entry name" value="GntR"/>
    <property type="match status" value="1"/>
</dbReference>
<dbReference type="AlphaFoldDB" id="A0A1B8NUX0"/>
<sequence>MVPQEEPILATYGEPVADSNPNAHRLWIQEALNLQLAEPDERTLGQRLYDALRGGIQQDRFPPGSALPSSRQLASELGIGRNTVLGAIDRLIAEGFLVSRPGAGVFVADWQWEPRQRPAVQATPPVALSRRGERLLDFATAAPSAQYTAFAPGVPALDRFPRERWQRLLRRHQQRAPVDWFDYRNEGGVHALREALCDYLRLSRSVRCQPEQILITQGAQQGFELIARLLADAGDNVWLEEPGYGGAQACFASAGLTLQPVTVDDEGLNVASLPAGTPPPKLIYVTPSHQYPCGATLPLSRRTALLGLARQHGAWIIEDDYDSEFRYTSAPIASLQGLMDNAPVIYVGTFSKVLYPGLRLGYLVLPPSLVATFQRVNARLHREGQYVAQAALADFIDEGHFSRHVARMRKCYRSRQTALRRALAPAVARGSSSRPVTRECTWSPTWPAMKWKLNWSGEDSKPDCACRRSPAIICVLPAGPGWSSAMPAPRKPRSNTPAAGSATPGSPWHERHALRRGLSTGTA</sequence>
<keyword evidence="2" id="KW-0663">Pyridoxal phosphate</keyword>
<dbReference type="Gene3D" id="1.10.10.10">
    <property type="entry name" value="Winged helix-like DNA-binding domain superfamily/Winged helix DNA-binding domain"/>
    <property type="match status" value="1"/>
</dbReference>
<organism evidence="8 9">
    <name type="scientific">Halomonas elongata</name>
    <dbReference type="NCBI Taxonomy" id="2746"/>
    <lineage>
        <taxon>Bacteria</taxon>
        <taxon>Pseudomonadati</taxon>
        <taxon>Pseudomonadota</taxon>
        <taxon>Gammaproteobacteria</taxon>
        <taxon>Oceanospirillales</taxon>
        <taxon>Halomonadaceae</taxon>
        <taxon>Halomonas</taxon>
    </lineage>
</organism>
<dbReference type="Pfam" id="PF00155">
    <property type="entry name" value="Aminotran_1_2"/>
    <property type="match status" value="1"/>
</dbReference>
<dbReference type="InterPro" id="IPR015421">
    <property type="entry name" value="PyrdxlP-dep_Trfase_major"/>
</dbReference>
<gene>
    <name evidence="8" type="primary">gabR</name>
    <name evidence="8" type="ORF">A8U91_02810</name>
</gene>
<dbReference type="PRINTS" id="PR00035">
    <property type="entry name" value="HTHGNTR"/>
</dbReference>
<evidence type="ECO:0000256" key="1">
    <source>
        <dbReference type="ARBA" id="ARBA00005384"/>
    </source>
</evidence>
<protein>
    <submittedName>
        <fullName evidence="8">HTH-type transcriptional regulatory protein GabR</fullName>
    </submittedName>
</protein>
<dbReference type="SUPFAM" id="SSF53383">
    <property type="entry name" value="PLP-dependent transferases"/>
    <property type="match status" value="1"/>
</dbReference>
<evidence type="ECO:0000256" key="5">
    <source>
        <dbReference type="ARBA" id="ARBA00023163"/>
    </source>
</evidence>
<dbReference type="PANTHER" id="PTHR46577:SF1">
    <property type="entry name" value="HTH-TYPE TRANSCRIPTIONAL REGULATORY PROTEIN GABR"/>
    <property type="match status" value="1"/>
</dbReference>
<dbReference type="PROSITE" id="PS50949">
    <property type="entry name" value="HTH_GNTR"/>
    <property type="match status" value="1"/>
</dbReference>
<evidence type="ECO:0000313" key="9">
    <source>
        <dbReference type="Proteomes" id="UP000092504"/>
    </source>
</evidence>
<evidence type="ECO:0000256" key="3">
    <source>
        <dbReference type="ARBA" id="ARBA00023015"/>
    </source>
</evidence>
<dbReference type="EMBL" id="MAJD01000002">
    <property type="protein sequence ID" value="OBX33768.1"/>
    <property type="molecule type" value="Genomic_DNA"/>
</dbReference>
<dbReference type="GO" id="GO:0003677">
    <property type="term" value="F:DNA binding"/>
    <property type="evidence" value="ECO:0007669"/>
    <property type="project" value="UniProtKB-KW"/>
</dbReference>
<keyword evidence="3" id="KW-0805">Transcription regulation</keyword>
<dbReference type="Proteomes" id="UP000092504">
    <property type="component" value="Unassembled WGS sequence"/>
</dbReference>
<evidence type="ECO:0000256" key="6">
    <source>
        <dbReference type="SAM" id="MobiDB-lite"/>
    </source>
</evidence>
<evidence type="ECO:0000256" key="2">
    <source>
        <dbReference type="ARBA" id="ARBA00022898"/>
    </source>
</evidence>
<reference evidence="8 9" key="1">
    <citation type="submission" date="2016-06" db="EMBL/GenBank/DDBJ databases">
        <title>Genome sequence of halotolerant plant growth promoting strain of Halomonas elongata HEK1 isolated from salterns of Rann of Kutch, Gujarat, India.</title>
        <authorList>
            <person name="Gaba S."/>
            <person name="Singh R.N."/>
            <person name="Abrol S."/>
            <person name="Kaushik R."/>
            <person name="Saxena A.K."/>
        </authorList>
    </citation>
    <scope>NUCLEOTIDE SEQUENCE [LARGE SCALE GENOMIC DNA]</scope>
    <source>
        <strain evidence="8 9">HEK1</strain>
    </source>
</reference>
<dbReference type="Gene3D" id="3.40.640.10">
    <property type="entry name" value="Type I PLP-dependent aspartate aminotransferase-like (Major domain)"/>
    <property type="match status" value="1"/>
</dbReference>
<dbReference type="SMART" id="SM00345">
    <property type="entry name" value="HTH_GNTR"/>
    <property type="match status" value="1"/>
</dbReference>
<dbReference type="PANTHER" id="PTHR46577">
    <property type="entry name" value="HTH-TYPE TRANSCRIPTIONAL REGULATORY PROTEIN GABR"/>
    <property type="match status" value="1"/>
</dbReference>
<evidence type="ECO:0000256" key="4">
    <source>
        <dbReference type="ARBA" id="ARBA00023125"/>
    </source>
</evidence>
<proteinExistence type="inferred from homology"/>
<evidence type="ECO:0000259" key="7">
    <source>
        <dbReference type="PROSITE" id="PS50949"/>
    </source>
</evidence>
<keyword evidence="5" id="KW-0804">Transcription</keyword>
<dbReference type="InterPro" id="IPR000524">
    <property type="entry name" value="Tscrpt_reg_HTH_GntR"/>
</dbReference>
<accession>A0A1B8NUX0</accession>
<dbReference type="InterPro" id="IPR004839">
    <property type="entry name" value="Aminotransferase_I/II_large"/>
</dbReference>
<feature type="domain" description="HTH gntR-type" evidence="7">
    <location>
        <begin position="42"/>
        <end position="110"/>
    </location>
</feature>